<gene>
    <name evidence="1" type="ORF">AJAP_03805</name>
</gene>
<dbReference type="InterPro" id="IPR036188">
    <property type="entry name" value="FAD/NAD-bd_sf"/>
</dbReference>
<organism evidence="1 2">
    <name type="scientific">Amycolatopsis japonica</name>
    <dbReference type="NCBI Taxonomy" id="208439"/>
    <lineage>
        <taxon>Bacteria</taxon>
        <taxon>Bacillati</taxon>
        <taxon>Actinomycetota</taxon>
        <taxon>Actinomycetes</taxon>
        <taxon>Pseudonocardiales</taxon>
        <taxon>Pseudonocardiaceae</taxon>
        <taxon>Amycolatopsis</taxon>
        <taxon>Amycolatopsis japonica group</taxon>
    </lineage>
</organism>
<keyword evidence="2" id="KW-1185">Reference proteome</keyword>
<reference evidence="1 2" key="1">
    <citation type="journal article" date="2014" name="J. Biotechnol.">
        <title>Complete genome sequence of the actinobacterium Amycolatopsis japonica MG417-CF17(T) (=DSM 44213T) producing (S,S)-N,N'-ethylenediaminedisuccinic acid.</title>
        <authorList>
            <person name="Stegmann E."/>
            <person name="Albersmeier A."/>
            <person name="Spohn M."/>
            <person name="Gert H."/>
            <person name="Weber T."/>
            <person name="Wohlleben W."/>
            <person name="Kalinowski J."/>
            <person name="Ruckert C."/>
        </authorList>
    </citation>
    <scope>NUCLEOTIDE SEQUENCE [LARGE SCALE GENOMIC DNA]</scope>
    <source>
        <strain evidence="2">MG417-CF17 (DSM 44213)</strain>
    </source>
</reference>
<evidence type="ECO:0000313" key="1">
    <source>
        <dbReference type="EMBL" id="AIG73685.1"/>
    </source>
</evidence>
<dbReference type="RefSeq" id="WP_038508189.1">
    <property type="nucleotide sequence ID" value="NZ_CP008953.1"/>
</dbReference>
<dbReference type="Gene3D" id="3.50.50.60">
    <property type="entry name" value="FAD/NAD(P)-binding domain"/>
    <property type="match status" value="1"/>
</dbReference>
<dbReference type="Pfam" id="PF13450">
    <property type="entry name" value="NAD_binding_8"/>
    <property type="match status" value="1"/>
</dbReference>
<dbReference type="EMBL" id="CP008953">
    <property type="protein sequence ID" value="AIG73685.1"/>
    <property type="molecule type" value="Genomic_DNA"/>
</dbReference>
<dbReference type="PANTHER" id="PTHR10668">
    <property type="entry name" value="PHYTOENE DEHYDROGENASE"/>
    <property type="match status" value="1"/>
</dbReference>
<dbReference type="AlphaFoldDB" id="A0A075UU48"/>
<dbReference type="PRINTS" id="PR00411">
    <property type="entry name" value="PNDRDTASEI"/>
</dbReference>
<evidence type="ECO:0000313" key="2">
    <source>
        <dbReference type="Proteomes" id="UP000028492"/>
    </source>
</evidence>
<dbReference type="HOGENOM" id="CLU_019327_1_1_11"/>
<dbReference type="PANTHER" id="PTHR10668:SF105">
    <property type="entry name" value="DEHYDROGENASE-RELATED"/>
    <property type="match status" value="1"/>
</dbReference>
<sequence length="487" mass="51721">MSVDVSVVGSGPNGLAAAVLLVRAGLTVEVHEAAEEIGGGTRTVSLFDDEVRHDICATGHPLAAASPFFRWFGLAEHGVDLLRPEIAYAHPLGGDRAGLAYEDLDRTCDALGVDGPRWRRLLGPLAERSRELADLLLGDLRHPPRDPRAAALLPARIALLASGSERRLFAGPEAPALLAGVSAHVMSRQPSLAAAGATLLLSHLAHSTGWPIARGGSRTITEALAADLRARGGRIHTGSRITDLRRLAKSRTVILDIAPRGFLDIASGLLPPRYRKALEAYRYGPGAAKVDFLVSEPVPWAAPGVGKAGTVHLGGTRDEVYAAENAIVRGEDPDDRFVLVSDPMAIDPSRGLPGKRPVWAYCHVPHGDPRDVTELVRRRIERFAPGFSDTILASRCVTAPELEAYNANYPGGDVAAGAVNLRQVLGRPVARWNTHRTPLGGVFLCSAATAPGPGVHGMGGWYAAKAVLGRDFERVIQEPRGRTSPVS</sequence>
<dbReference type="KEGG" id="aja:AJAP_03805"/>
<dbReference type="Proteomes" id="UP000028492">
    <property type="component" value="Chromosome"/>
</dbReference>
<name>A0A075UU48_9PSEU</name>
<evidence type="ECO:0008006" key="3">
    <source>
        <dbReference type="Google" id="ProtNLM"/>
    </source>
</evidence>
<protein>
    <recommendedName>
        <fullName evidence="3">Protein p49</fullName>
    </recommendedName>
</protein>
<dbReference type="SUPFAM" id="SSF51905">
    <property type="entry name" value="FAD/NAD(P)-binding domain"/>
    <property type="match status" value="1"/>
</dbReference>
<accession>A0A075UU48</accession>
<proteinExistence type="predicted"/>
<dbReference type="eggNOG" id="COG1233">
    <property type="taxonomic scope" value="Bacteria"/>
</dbReference>
<dbReference type="STRING" id="208439.AJAP_03805"/>